<keyword evidence="6" id="KW-0325">Glycoprotein</keyword>
<sequence length="1185" mass="132144">MFFFAPLFAFIFRNWTLDDICFKPGALDIGPDSMAYALKPTLERLIPCIWITPIDCFFEGAKPLGPSPPIDINNIPMGSLLQLMVDDIPDQVTWANLDPEHVVSQVIGNFDLGTIKNFFMRSGIGRGYQERVCIDPLDPSCPRTSPNHYGTVCDAIRHFDAQIVGKMLNGTIDDILTPFKAIADEDQENKSGQNAKETSALDILQAFFGGSGKKSKTNGTASVTHCDKYKFAFMRWLSHNWEQYSALFRPDLLPKFPDYGQVMRHGCRGVASNVMKWPARMILGGLHHNASDGGIQAEALQSVILVASPTEVFRRFKDSPKFAENGTKADLWSPLVAKEVISTWARAFTDSLYNHEFNRAGQPYIEQEKRVVHPLASTSISDMLAEFCDFNYAIILAGYLLMLLYALYSQCRFEGCCSLGVESAVGLALAGVFTVTMASIAGLGLATWLGINFNAATTQIVPFLALGIGVDNMFLLLHNYPQVVGNVARKELGFLMRETGMSVLTTSLNNIFAFWAGTILPIPALRSFCGQTAILLTTNLFGIFFIYPAFIALDLKRRKAGRRDMAFLCYYCLCVDDDEDNGDSRSSIRSKLANKALPNEQKLMMVKAERPRFSIPMEVEENGTETGQYFRRSLNPVVIGRVSTAGKCAQNGHIATENQKMRRRSKLHKIYTLHGFLHIVYIPLLKRRAVKIAILVTMVALFVLGIYGLSRSTIGLELSDVLPENTAPAAFLKTRDKFFSFYPMAVVICGEHVDFPTQQHQIDLLRRDIGLSRFVVKLPDGEPSERYWLQLFRDWLRGMQDRLDAAKRDGLLEDFDGSPPTKTNGSSTLKTTMKRSPDLKIAYSLACSYGQNYDCARAGKVRLIDESGTINTEGFYNYLYGWHEYEQMFYAVSQASFYPRLRKLRQGPPGPMKYRYFIPPAPKPLFSRIPFYCDGLRDTPTIMQMIREIRAISENYTKLGLPNYPEGVAFTFWEQYLHLEYYLALAVGIISISVFCVISAIIFNPWAAAVVTCVVASMTVELAGFMGLAGVKLNPISAVTLITAVGIGVEFTAHVALAFLTSLGTREERMVQCLQHMFVPVIHGGMSTLLGIIMLAFSDFDFVVQYFFVVLTALVIIGLFNGLAVLPVLLAYVGPPCEIKPINGRNRLAFPSAARVLQKRNRKGTPPLSGNNNNVDDSMQSLPHF</sequence>
<feature type="transmembrane region" description="Helical" evidence="8">
    <location>
        <begin position="981"/>
        <end position="1003"/>
    </location>
</feature>
<dbReference type="SUPFAM" id="SSF82866">
    <property type="entry name" value="Multidrug efflux transporter AcrB transmembrane domain"/>
    <property type="match status" value="2"/>
</dbReference>
<comment type="subcellular location">
    <subcellularLocation>
        <location evidence="1">Membrane</location>
        <topology evidence="1">Multi-pass membrane protein</topology>
    </subcellularLocation>
</comment>
<evidence type="ECO:0000313" key="11">
    <source>
        <dbReference type="Proteomes" id="UP000887572"/>
    </source>
</evidence>
<dbReference type="FunFam" id="1.20.1640.10:FF:000031">
    <property type="entry name" value="PaTChed family"/>
    <property type="match status" value="1"/>
</dbReference>
<dbReference type="GO" id="GO:0097108">
    <property type="term" value="F:hedgehog family protein binding"/>
    <property type="evidence" value="ECO:0007669"/>
    <property type="project" value="TreeGrafter"/>
</dbReference>
<feature type="transmembrane region" description="Helical" evidence="8">
    <location>
        <begin position="1038"/>
        <end position="1057"/>
    </location>
</feature>
<reference evidence="12" key="1">
    <citation type="submission" date="2022-11" db="UniProtKB">
        <authorList>
            <consortium name="WormBaseParasite"/>
        </authorList>
    </citation>
    <scope>IDENTIFICATION</scope>
</reference>
<dbReference type="GO" id="GO:0005119">
    <property type="term" value="F:smoothened binding"/>
    <property type="evidence" value="ECO:0007669"/>
    <property type="project" value="TreeGrafter"/>
</dbReference>
<keyword evidence="4 8" id="KW-1133">Transmembrane helix</keyword>
<evidence type="ECO:0000256" key="7">
    <source>
        <dbReference type="SAM" id="MobiDB-lite"/>
    </source>
</evidence>
<feature type="transmembrane region" description="Helical" evidence="8">
    <location>
        <begin position="501"/>
        <end position="522"/>
    </location>
</feature>
<evidence type="ECO:0000256" key="6">
    <source>
        <dbReference type="ARBA" id="ARBA00023180"/>
    </source>
</evidence>
<dbReference type="Pfam" id="PF12349">
    <property type="entry name" value="Sterol-sensing"/>
    <property type="match status" value="1"/>
</dbReference>
<evidence type="ECO:0000256" key="3">
    <source>
        <dbReference type="ARBA" id="ARBA00022692"/>
    </source>
</evidence>
<evidence type="ECO:0000256" key="1">
    <source>
        <dbReference type="ARBA" id="ARBA00004141"/>
    </source>
</evidence>
<feature type="transmembrane region" description="Helical" evidence="8">
    <location>
        <begin position="692"/>
        <end position="709"/>
    </location>
</feature>
<feature type="chain" id="PRO_5037575509" evidence="9">
    <location>
        <begin position="17"/>
        <end position="1185"/>
    </location>
</feature>
<keyword evidence="9" id="KW-0732">Signal</keyword>
<evidence type="ECO:0000256" key="2">
    <source>
        <dbReference type="ARBA" id="ARBA00005585"/>
    </source>
</evidence>
<evidence type="ECO:0000256" key="9">
    <source>
        <dbReference type="SAM" id="SignalP"/>
    </source>
</evidence>
<feature type="domain" description="SSD" evidence="10">
    <location>
        <begin position="391"/>
        <end position="553"/>
    </location>
</feature>
<dbReference type="PANTHER" id="PTHR46022">
    <property type="entry name" value="PROTEIN PATCHED"/>
    <property type="match status" value="1"/>
</dbReference>
<protein>
    <submittedName>
        <fullName evidence="12">SSD domain-containing protein</fullName>
    </submittedName>
</protein>
<dbReference type="InterPro" id="IPR000731">
    <property type="entry name" value="SSD"/>
</dbReference>
<dbReference type="PANTHER" id="PTHR46022:SF1">
    <property type="entry name" value="PROTEIN PATCHED"/>
    <property type="match status" value="1"/>
</dbReference>
<dbReference type="GO" id="GO:0045879">
    <property type="term" value="P:negative regulation of smoothened signaling pathway"/>
    <property type="evidence" value="ECO:0007669"/>
    <property type="project" value="TreeGrafter"/>
</dbReference>
<comment type="similarity">
    <text evidence="2">Belongs to the patched family.</text>
</comment>
<evidence type="ECO:0000256" key="5">
    <source>
        <dbReference type="ARBA" id="ARBA00023136"/>
    </source>
</evidence>
<evidence type="ECO:0000256" key="4">
    <source>
        <dbReference type="ARBA" id="ARBA00022989"/>
    </source>
</evidence>
<dbReference type="GO" id="GO:0018996">
    <property type="term" value="P:molting cycle, collagen and cuticulin-based cuticle"/>
    <property type="evidence" value="ECO:0007669"/>
    <property type="project" value="UniProtKB-ARBA"/>
</dbReference>
<name>A0A914HC85_GLORO</name>
<evidence type="ECO:0000313" key="12">
    <source>
        <dbReference type="WBParaSite" id="Gr19_v10_g16182.t1"/>
    </source>
</evidence>
<dbReference type="GO" id="GO:0008158">
    <property type="term" value="F:hedgehog receptor activity"/>
    <property type="evidence" value="ECO:0007669"/>
    <property type="project" value="TreeGrafter"/>
</dbReference>
<feature type="transmembrane region" description="Helical" evidence="8">
    <location>
        <begin position="460"/>
        <end position="480"/>
    </location>
</feature>
<feature type="region of interest" description="Disordered" evidence="7">
    <location>
        <begin position="1161"/>
        <end position="1185"/>
    </location>
</feature>
<accession>A0A914HC85</accession>
<evidence type="ECO:0000259" key="10">
    <source>
        <dbReference type="PROSITE" id="PS50156"/>
    </source>
</evidence>
<keyword evidence="5 8" id="KW-0472">Membrane</keyword>
<feature type="transmembrane region" description="Helical" evidence="8">
    <location>
        <begin position="1106"/>
        <end position="1133"/>
    </location>
</feature>
<feature type="transmembrane region" description="Helical" evidence="8">
    <location>
        <begin position="1077"/>
        <end position="1097"/>
    </location>
</feature>
<feature type="transmembrane region" description="Helical" evidence="8">
    <location>
        <begin position="534"/>
        <end position="555"/>
    </location>
</feature>
<dbReference type="PROSITE" id="PS50156">
    <property type="entry name" value="SSD"/>
    <property type="match status" value="1"/>
</dbReference>
<feature type="transmembrane region" description="Helical" evidence="8">
    <location>
        <begin position="420"/>
        <end position="448"/>
    </location>
</feature>
<dbReference type="InterPro" id="IPR053958">
    <property type="entry name" value="HMGCR/SNAP/NPC1-like_SSD"/>
</dbReference>
<proteinExistence type="inferred from homology"/>
<keyword evidence="11" id="KW-1185">Reference proteome</keyword>
<keyword evidence="3 8" id="KW-0812">Transmembrane</keyword>
<feature type="transmembrane region" description="Helical" evidence="8">
    <location>
        <begin position="1009"/>
        <end position="1031"/>
    </location>
</feature>
<feature type="transmembrane region" description="Helical" evidence="8">
    <location>
        <begin position="390"/>
        <end position="408"/>
    </location>
</feature>
<organism evidence="11 12">
    <name type="scientific">Globodera rostochiensis</name>
    <name type="common">Golden nematode worm</name>
    <name type="synonym">Heterodera rostochiensis</name>
    <dbReference type="NCBI Taxonomy" id="31243"/>
    <lineage>
        <taxon>Eukaryota</taxon>
        <taxon>Metazoa</taxon>
        <taxon>Ecdysozoa</taxon>
        <taxon>Nematoda</taxon>
        <taxon>Chromadorea</taxon>
        <taxon>Rhabditida</taxon>
        <taxon>Tylenchina</taxon>
        <taxon>Tylenchomorpha</taxon>
        <taxon>Tylenchoidea</taxon>
        <taxon>Heteroderidae</taxon>
        <taxon>Heteroderinae</taxon>
        <taxon>Globodera</taxon>
    </lineage>
</organism>
<feature type="compositionally biased region" description="Polar residues" evidence="7">
    <location>
        <begin position="1168"/>
        <end position="1185"/>
    </location>
</feature>
<dbReference type="GO" id="GO:0005886">
    <property type="term" value="C:plasma membrane"/>
    <property type="evidence" value="ECO:0007669"/>
    <property type="project" value="TreeGrafter"/>
</dbReference>
<dbReference type="AlphaFoldDB" id="A0A914HC85"/>
<evidence type="ECO:0000256" key="8">
    <source>
        <dbReference type="SAM" id="Phobius"/>
    </source>
</evidence>
<dbReference type="Proteomes" id="UP000887572">
    <property type="component" value="Unplaced"/>
</dbReference>
<feature type="signal peptide" evidence="9">
    <location>
        <begin position="1"/>
        <end position="16"/>
    </location>
</feature>
<dbReference type="WBParaSite" id="Gr19_v10_g16182.t1">
    <property type="protein sequence ID" value="Gr19_v10_g16182.t1"/>
    <property type="gene ID" value="Gr19_v10_g16182"/>
</dbReference>
<dbReference type="Gene3D" id="1.20.1640.10">
    <property type="entry name" value="Multidrug efflux transporter AcrB transmembrane domain"/>
    <property type="match status" value="2"/>
</dbReference>